<evidence type="ECO:0000256" key="1">
    <source>
        <dbReference type="ARBA" id="ARBA00004651"/>
    </source>
</evidence>
<evidence type="ECO:0000256" key="2">
    <source>
        <dbReference type="ARBA" id="ARBA00022448"/>
    </source>
</evidence>
<dbReference type="SUPFAM" id="SSF161098">
    <property type="entry name" value="MetI-like"/>
    <property type="match status" value="1"/>
</dbReference>
<feature type="transmembrane region" description="Helical" evidence="7">
    <location>
        <begin position="262"/>
        <end position="283"/>
    </location>
</feature>
<protein>
    <submittedName>
        <fullName evidence="9">Trehalose transport system permease protein SugA</fullName>
    </submittedName>
</protein>
<dbReference type="GO" id="GO:0055085">
    <property type="term" value="P:transmembrane transport"/>
    <property type="evidence" value="ECO:0007669"/>
    <property type="project" value="InterPro"/>
</dbReference>
<dbReference type="PANTHER" id="PTHR43005:SF2">
    <property type="entry name" value="INTEGRAL MEMBRANE SUGAR TRANSPORT PROTEIN"/>
    <property type="match status" value="1"/>
</dbReference>
<dbReference type="GO" id="GO:0005886">
    <property type="term" value="C:plasma membrane"/>
    <property type="evidence" value="ECO:0007669"/>
    <property type="project" value="UniProtKB-SubCell"/>
</dbReference>
<comment type="subcellular location">
    <subcellularLocation>
        <location evidence="1 7">Cell membrane</location>
        <topology evidence="1 7">Multi-pass membrane protein</topology>
    </subcellularLocation>
</comment>
<reference evidence="9 10" key="1">
    <citation type="submission" date="2018-08" db="EMBL/GenBank/DDBJ databases">
        <title>Meiothermus granaticius genome AF-68 sequencing project.</title>
        <authorList>
            <person name="Da Costa M.S."/>
            <person name="Albuquerque L."/>
            <person name="Raposo P."/>
            <person name="Froufe H.J.C."/>
            <person name="Barroso C.S."/>
            <person name="Egas C."/>
        </authorList>
    </citation>
    <scope>NUCLEOTIDE SEQUENCE [LARGE SCALE GENOMIC DNA]</scope>
    <source>
        <strain evidence="9 10">AF-68</strain>
    </source>
</reference>
<dbReference type="PROSITE" id="PS50928">
    <property type="entry name" value="ABC_TM1"/>
    <property type="match status" value="1"/>
</dbReference>
<keyword evidence="5 7" id="KW-1133">Transmembrane helix</keyword>
<dbReference type="EMBL" id="QWLB01000002">
    <property type="protein sequence ID" value="RIH93832.1"/>
    <property type="molecule type" value="Genomic_DNA"/>
</dbReference>
<feature type="transmembrane region" description="Helical" evidence="7">
    <location>
        <begin position="76"/>
        <end position="95"/>
    </location>
</feature>
<evidence type="ECO:0000256" key="6">
    <source>
        <dbReference type="ARBA" id="ARBA00023136"/>
    </source>
</evidence>
<evidence type="ECO:0000256" key="5">
    <source>
        <dbReference type="ARBA" id="ARBA00022989"/>
    </source>
</evidence>
<feature type="transmembrane region" description="Helical" evidence="7">
    <location>
        <begin position="9"/>
        <end position="30"/>
    </location>
</feature>
<keyword evidence="3" id="KW-1003">Cell membrane</keyword>
<keyword evidence="10" id="KW-1185">Reference proteome</keyword>
<evidence type="ECO:0000256" key="4">
    <source>
        <dbReference type="ARBA" id="ARBA00022692"/>
    </source>
</evidence>
<name>A0A399FF37_9DEIN</name>
<dbReference type="PANTHER" id="PTHR43005">
    <property type="entry name" value="BLR7065 PROTEIN"/>
    <property type="match status" value="1"/>
</dbReference>
<sequence length="293" mass="32943">MLTLRQTRLAWILVIPTLLVVAFVAGYPLAQVFYYSFFKADIAFVDQPKFIGLQNYIYLITQDSDFRGALWNTLRFTFVSVFLETVLGLAIALIINSNFAGRGIVRTAILIPWAIPTVVSAQMWKWMLNDIYGVINVIGVNLHLFSQKIAFLANPHTVLWAMVAVDVWKTTPFMALLLLAGLQLIPADIYEAADIDGANRWQQFWTLTLPLLTPALVVALIFRTLDALRVFDVIFVMVGVNTATRSLAIYNRQTLIDFQDLGYGSTISVAILVLIFIFVLVYMRLVGGPSREN</sequence>
<feature type="domain" description="ABC transmembrane type-1" evidence="8">
    <location>
        <begin position="70"/>
        <end position="284"/>
    </location>
</feature>
<dbReference type="Gene3D" id="1.10.3720.10">
    <property type="entry name" value="MetI-like"/>
    <property type="match status" value="1"/>
</dbReference>
<dbReference type="CDD" id="cd06261">
    <property type="entry name" value="TM_PBP2"/>
    <property type="match status" value="1"/>
</dbReference>
<evidence type="ECO:0000256" key="3">
    <source>
        <dbReference type="ARBA" id="ARBA00022475"/>
    </source>
</evidence>
<feature type="transmembrane region" description="Helical" evidence="7">
    <location>
        <begin position="158"/>
        <end position="184"/>
    </location>
</feature>
<proteinExistence type="inferred from homology"/>
<feature type="transmembrane region" description="Helical" evidence="7">
    <location>
        <begin position="204"/>
        <end position="223"/>
    </location>
</feature>
<gene>
    <name evidence="9" type="primary">sugA_1</name>
    <name evidence="9" type="ORF">Mgrana_00181</name>
</gene>
<comment type="similarity">
    <text evidence="7">Belongs to the binding-protein-dependent transport system permease family.</text>
</comment>
<keyword evidence="6 7" id="KW-0472">Membrane</keyword>
<organism evidence="9 10">
    <name type="scientific">Meiothermus granaticius NBRC 107808</name>
    <dbReference type="NCBI Taxonomy" id="1227551"/>
    <lineage>
        <taxon>Bacteria</taxon>
        <taxon>Thermotogati</taxon>
        <taxon>Deinococcota</taxon>
        <taxon>Deinococci</taxon>
        <taxon>Thermales</taxon>
        <taxon>Thermaceae</taxon>
        <taxon>Meiothermus</taxon>
    </lineage>
</organism>
<accession>A0A399FF37</accession>
<dbReference type="OrthoDB" id="9761387at2"/>
<evidence type="ECO:0000313" key="9">
    <source>
        <dbReference type="EMBL" id="RIH93832.1"/>
    </source>
</evidence>
<dbReference type="Pfam" id="PF00528">
    <property type="entry name" value="BPD_transp_1"/>
    <property type="match status" value="1"/>
</dbReference>
<feature type="transmembrane region" description="Helical" evidence="7">
    <location>
        <begin position="107"/>
        <end position="124"/>
    </location>
</feature>
<keyword evidence="2 7" id="KW-0813">Transport</keyword>
<dbReference type="RefSeq" id="WP_119355720.1">
    <property type="nucleotide sequence ID" value="NZ_BJXM01000004.1"/>
</dbReference>
<evidence type="ECO:0000259" key="8">
    <source>
        <dbReference type="PROSITE" id="PS50928"/>
    </source>
</evidence>
<evidence type="ECO:0000256" key="7">
    <source>
        <dbReference type="RuleBase" id="RU363032"/>
    </source>
</evidence>
<dbReference type="AlphaFoldDB" id="A0A399FF37"/>
<feature type="transmembrane region" description="Helical" evidence="7">
    <location>
        <begin position="230"/>
        <end position="250"/>
    </location>
</feature>
<dbReference type="InterPro" id="IPR000515">
    <property type="entry name" value="MetI-like"/>
</dbReference>
<keyword evidence="4 7" id="KW-0812">Transmembrane</keyword>
<dbReference type="Proteomes" id="UP000266178">
    <property type="component" value="Unassembled WGS sequence"/>
</dbReference>
<dbReference type="InterPro" id="IPR035906">
    <property type="entry name" value="MetI-like_sf"/>
</dbReference>
<comment type="caution">
    <text evidence="9">The sequence shown here is derived from an EMBL/GenBank/DDBJ whole genome shotgun (WGS) entry which is preliminary data.</text>
</comment>
<evidence type="ECO:0000313" key="10">
    <source>
        <dbReference type="Proteomes" id="UP000266178"/>
    </source>
</evidence>